<feature type="region of interest" description="Disordered" evidence="1">
    <location>
        <begin position="112"/>
        <end position="142"/>
    </location>
</feature>
<dbReference type="AlphaFoldDB" id="A0A0H2WJ63"/>
<dbReference type="Proteomes" id="UP000006693">
    <property type="component" value="Chromosome 1"/>
</dbReference>
<dbReference type="KEGG" id="bma:BMA0684"/>
<evidence type="ECO:0000313" key="3">
    <source>
        <dbReference type="Proteomes" id="UP000006693"/>
    </source>
</evidence>
<organism evidence="2 3">
    <name type="scientific">Burkholderia mallei (strain ATCC 23344)</name>
    <dbReference type="NCBI Taxonomy" id="243160"/>
    <lineage>
        <taxon>Bacteria</taxon>
        <taxon>Pseudomonadati</taxon>
        <taxon>Pseudomonadota</taxon>
        <taxon>Betaproteobacteria</taxon>
        <taxon>Burkholderiales</taxon>
        <taxon>Burkholderiaceae</taxon>
        <taxon>Burkholderia</taxon>
        <taxon>pseudomallei group</taxon>
    </lineage>
</organism>
<reference evidence="2 3" key="1">
    <citation type="journal article" date="2004" name="Proc. Natl. Acad. Sci. U.S.A.">
        <title>Structural flexibility in the Burkholderia mallei genome.</title>
        <authorList>
            <person name="Nierman W.C."/>
            <person name="DeShazer D."/>
            <person name="Kim H.S."/>
            <person name="Tettelin H."/>
            <person name="Nelson K.E."/>
            <person name="Feldblyum T."/>
            <person name="Ulrich R.L."/>
            <person name="Ronning C.M."/>
            <person name="Brinkac L.M."/>
            <person name="Daugherty S.C."/>
            <person name="Davidsen T.D."/>
            <person name="Deboy R.T."/>
            <person name="Dimitrov G."/>
            <person name="Dodson R.J."/>
            <person name="Durkin A.S."/>
            <person name="Gwinn M.L."/>
            <person name="Haft D.H."/>
            <person name="Khouri H."/>
            <person name="Kolonay J.F."/>
            <person name="Madupu R."/>
            <person name="Mohammoud Y."/>
            <person name="Nelson W.C."/>
            <person name="Radune D."/>
            <person name="Romero C.M."/>
            <person name="Sarria S."/>
            <person name="Selengut J."/>
            <person name="Shamblin C."/>
            <person name="Sullivan S.A."/>
            <person name="White O."/>
            <person name="Yu Y."/>
            <person name="Zafar N."/>
            <person name="Zhou L."/>
            <person name="Fraser C.M."/>
        </authorList>
    </citation>
    <scope>NUCLEOTIDE SEQUENCE [LARGE SCALE GENOMIC DNA]</scope>
    <source>
        <strain evidence="2 3">ATCC 23344</strain>
    </source>
</reference>
<keyword evidence="3" id="KW-1185">Reference proteome</keyword>
<feature type="compositionally biased region" description="Low complexity" evidence="1">
    <location>
        <begin position="128"/>
        <end position="137"/>
    </location>
</feature>
<evidence type="ECO:0000256" key="1">
    <source>
        <dbReference type="SAM" id="MobiDB-lite"/>
    </source>
</evidence>
<proteinExistence type="predicted"/>
<dbReference type="HOGENOM" id="CLU_1567751_0_0_4"/>
<sequence length="170" mass="18602">MSHCVARFPAGAASRRRTRPPPRLGRYPGSRRHRLAFPRAKRSGTAPAARPSRPCRRIESAAGIGSAPMRSLTVAGAAQVGSALADVAPCFPFNRARSARAPRRRQFRSARAAASRRRAAAAHETSRRFSATRSTSTNDEDISRREAGVLRLETLQISETRLFRAKMLGL</sequence>
<feature type="region of interest" description="Disordered" evidence="1">
    <location>
        <begin position="1"/>
        <end position="56"/>
    </location>
</feature>
<protein>
    <submittedName>
        <fullName evidence="2">Uncharacterized protein</fullName>
    </submittedName>
</protein>
<name>A0A0H2WJ63_BURMA</name>
<accession>A0A0H2WJ63</accession>
<gene>
    <name evidence="2" type="ordered locus">BMA0684</name>
</gene>
<evidence type="ECO:0000313" key="2">
    <source>
        <dbReference type="EMBL" id="AAU49602.1"/>
    </source>
</evidence>
<feature type="compositionally biased region" description="Basic residues" evidence="1">
    <location>
        <begin position="29"/>
        <end position="42"/>
    </location>
</feature>
<dbReference type="EMBL" id="CP000010">
    <property type="protein sequence ID" value="AAU49602.1"/>
    <property type="molecule type" value="Genomic_DNA"/>
</dbReference>